<dbReference type="AlphaFoldDB" id="A0A914P5J4"/>
<reference evidence="2" key="1">
    <citation type="submission" date="2022-11" db="UniProtKB">
        <authorList>
            <consortium name="WormBaseParasite"/>
        </authorList>
    </citation>
    <scope>IDENTIFICATION</scope>
</reference>
<proteinExistence type="predicted"/>
<keyword evidence="1" id="KW-1185">Reference proteome</keyword>
<evidence type="ECO:0000313" key="2">
    <source>
        <dbReference type="WBParaSite" id="PDA_v2.g13192.t1"/>
    </source>
</evidence>
<evidence type="ECO:0000313" key="1">
    <source>
        <dbReference type="Proteomes" id="UP000887578"/>
    </source>
</evidence>
<protein>
    <submittedName>
        <fullName evidence="2">Uncharacterized protein</fullName>
    </submittedName>
</protein>
<sequence>MQKLIALPMARYNNLIENEKNANRQLKDTVKATVKLAENQELLQRQYLYKKAHEEIPETLNKPIKQTAYTWVPPPPIERIHKRKQLKPKKFVKKEKKPKAKKQKMTKKVVIPSITSVPTYNSVPTLGPIKPVFEIKKFDLMNRKNFA</sequence>
<dbReference type="WBParaSite" id="PDA_v2.g13192.t1">
    <property type="protein sequence ID" value="PDA_v2.g13192.t1"/>
    <property type="gene ID" value="PDA_v2.g13192"/>
</dbReference>
<organism evidence="1 2">
    <name type="scientific">Panagrolaimus davidi</name>
    <dbReference type="NCBI Taxonomy" id="227884"/>
    <lineage>
        <taxon>Eukaryota</taxon>
        <taxon>Metazoa</taxon>
        <taxon>Ecdysozoa</taxon>
        <taxon>Nematoda</taxon>
        <taxon>Chromadorea</taxon>
        <taxon>Rhabditida</taxon>
        <taxon>Tylenchina</taxon>
        <taxon>Panagrolaimomorpha</taxon>
        <taxon>Panagrolaimoidea</taxon>
        <taxon>Panagrolaimidae</taxon>
        <taxon>Panagrolaimus</taxon>
    </lineage>
</organism>
<dbReference type="Proteomes" id="UP000887578">
    <property type="component" value="Unplaced"/>
</dbReference>
<accession>A0A914P5J4</accession>
<name>A0A914P5J4_9BILA</name>